<reference evidence="8 9" key="1">
    <citation type="submission" date="2020-07" db="EMBL/GenBank/DDBJ databases">
        <title>Sequencing the genomes of 1000 actinobacteria strains.</title>
        <authorList>
            <person name="Klenk H.-P."/>
        </authorList>
    </citation>
    <scope>NUCLEOTIDE SEQUENCE [LARGE SCALE GENOMIC DNA]</scope>
    <source>
        <strain evidence="8 9">DSM 103164</strain>
    </source>
</reference>
<feature type="compositionally biased region" description="Gly residues" evidence="6">
    <location>
        <begin position="283"/>
        <end position="309"/>
    </location>
</feature>
<feature type="compositionally biased region" description="Polar residues" evidence="6">
    <location>
        <begin position="316"/>
        <end position="327"/>
    </location>
</feature>
<keyword evidence="3 4" id="KW-0961">Cell wall biogenesis/degradation</keyword>
<evidence type="ECO:0000256" key="1">
    <source>
        <dbReference type="ARBA" id="ARBA00022729"/>
    </source>
</evidence>
<dbReference type="Proteomes" id="UP000527616">
    <property type="component" value="Unassembled WGS sequence"/>
</dbReference>
<comment type="similarity">
    <text evidence="4 5">Belongs to the RlpA family.</text>
</comment>
<dbReference type="Pfam" id="PF07501">
    <property type="entry name" value="G5"/>
    <property type="match status" value="1"/>
</dbReference>
<evidence type="ECO:0000259" key="7">
    <source>
        <dbReference type="PROSITE" id="PS51109"/>
    </source>
</evidence>
<feature type="region of interest" description="Disordered" evidence="6">
    <location>
        <begin position="202"/>
        <end position="232"/>
    </location>
</feature>
<evidence type="ECO:0000256" key="5">
    <source>
        <dbReference type="RuleBase" id="RU003495"/>
    </source>
</evidence>
<feature type="domain" description="G5" evidence="7">
    <location>
        <begin position="193"/>
        <end position="274"/>
    </location>
</feature>
<dbReference type="GO" id="GO:0008932">
    <property type="term" value="F:lytic endotransglycosylase activity"/>
    <property type="evidence" value="ECO:0007669"/>
    <property type="project" value="UniProtKB-UniRule"/>
</dbReference>
<dbReference type="Gene3D" id="2.40.40.10">
    <property type="entry name" value="RlpA-like domain"/>
    <property type="match status" value="1"/>
</dbReference>
<dbReference type="EC" id="4.2.2.-" evidence="4"/>
<feature type="compositionally biased region" description="Basic and acidic residues" evidence="6">
    <location>
        <begin position="247"/>
        <end position="264"/>
    </location>
</feature>
<evidence type="ECO:0000256" key="4">
    <source>
        <dbReference type="HAMAP-Rule" id="MF_02071"/>
    </source>
</evidence>
<dbReference type="HAMAP" id="MF_02071">
    <property type="entry name" value="RlpA"/>
    <property type="match status" value="1"/>
</dbReference>
<dbReference type="InterPro" id="IPR011098">
    <property type="entry name" value="G5_dom"/>
</dbReference>
<keyword evidence="2 4" id="KW-0456">Lyase</keyword>
<dbReference type="GO" id="GO:0071555">
    <property type="term" value="P:cell wall organization"/>
    <property type="evidence" value="ECO:0007669"/>
    <property type="project" value="UniProtKB-KW"/>
</dbReference>
<dbReference type="PROSITE" id="PS51109">
    <property type="entry name" value="G5"/>
    <property type="match status" value="1"/>
</dbReference>
<dbReference type="InterPro" id="IPR012997">
    <property type="entry name" value="RplA"/>
</dbReference>
<dbReference type="Pfam" id="PF03330">
    <property type="entry name" value="DPBB_1"/>
    <property type="match status" value="1"/>
</dbReference>
<feature type="chain" id="PRO_5039770790" description="Probable endolytic peptidoglycan transglycosylase RlpA" evidence="4">
    <location>
        <begin position="17"/>
        <end position="413"/>
    </location>
</feature>
<dbReference type="GO" id="GO:0000270">
    <property type="term" value="P:peptidoglycan metabolic process"/>
    <property type="evidence" value="ECO:0007669"/>
    <property type="project" value="UniProtKB-UniRule"/>
</dbReference>
<keyword evidence="9" id="KW-1185">Reference proteome</keyword>
<protein>
    <recommendedName>
        <fullName evidence="4">Probable endolytic peptidoglycan transglycosylase RlpA</fullName>
        <ecNumber evidence="4">4.2.2.-</ecNumber>
    </recommendedName>
</protein>
<dbReference type="SUPFAM" id="SSF50685">
    <property type="entry name" value="Barwin-like endoglucanases"/>
    <property type="match status" value="1"/>
</dbReference>
<comment type="function">
    <text evidence="4">Lytic transglycosylase with a strong preference for naked glycan strands that lack stem peptides.</text>
</comment>
<dbReference type="PANTHER" id="PTHR34183:SF8">
    <property type="entry name" value="ENDOLYTIC PEPTIDOGLYCAN TRANSGLYCOSYLASE RLPA-RELATED"/>
    <property type="match status" value="1"/>
</dbReference>
<accession>A0A7Z0IL71</accession>
<dbReference type="InterPro" id="IPR007137">
    <property type="entry name" value="DUF348"/>
</dbReference>
<feature type="signal peptide" evidence="4">
    <location>
        <begin position="1"/>
        <end position="16"/>
    </location>
</feature>
<dbReference type="SMART" id="SM01208">
    <property type="entry name" value="G5"/>
    <property type="match status" value="1"/>
</dbReference>
<comment type="caution">
    <text evidence="8">The sequence shown here is derived from an EMBL/GenBank/DDBJ whole genome shotgun (WGS) entry which is preliminary data.</text>
</comment>
<keyword evidence="1 4" id="KW-0732">Signal</keyword>
<dbReference type="Gene3D" id="2.20.230.10">
    <property type="entry name" value="Resuscitation-promoting factor rpfb"/>
    <property type="match status" value="1"/>
</dbReference>
<evidence type="ECO:0000313" key="9">
    <source>
        <dbReference type="Proteomes" id="UP000527616"/>
    </source>
</evidence>
<proteinExistence type="inferred from homology"/>
<organism evidence="8 9">
    <name type="scientific">Naumannella cuiyingiana</name>
    <dbReference type="NCBI Taxonomy" id="1347891"/>
    <lineage>
        <taxon>Bacteria</taxon>
        <taxon>Bacillati</taxon>
        <taxon>Actinomycetota</taxon>
        <taxon>Actinomycetes</taxon>
        <taxon>Propionibacteriales</taxon>
        <taxon>Propionibacteriaceae</taxon>
        <taxon>Naumannella</taxon>
    </lineage>
</organism>
<dbReference type="CDD" id="cd22268">
    <property type="entry name" value="DPBB_RlpA-like"/>
    <property type="match status" value="1"/>
</dbReference>
<dbReference type="InterPro" id="IPR034718">
    <property type="entry name" value="RlpA"/>
</dbReference>
<dbReference type="InterPro" id="IPR036908">
    <property type="entry name" value="RlpA-like_sf"/>
</dbReference>
<gene>
    <name evidence="4" type="primary">rlpA</name>
    <name evidence="8" type="ORF">GGQ54_001772</name>
</gene>
<sequence precursor="true">MSIAAGVLAASGGVFGAWTATAKTVDLTVDGVPTTLTTHDATVADVLAERGISYGARDEVAPAPQTPVTSGTQIVVRYSRNVTLNIAGGDQKVVPTTALTVGDLLDALRYREESRVSASRSTPIGRQGLSLDIAPARDVPVSVGGKPATTVVTTGLTVSDALTEAKIKFDGDDEILPAKDAKLDDLDAKGITVNVVEYKESEKKSDIDFETERRRTSELDEGETKVKTEGKKGVRVETIREKFVNGKSVEKKPKGKAKTEKEPVNKIVLVGTGDSDSDSSSSGGSGSGGSGSGGSGGSGSGGSGSGGSGDSEEADTSQSPASGNSCKASYYWEPQPTASGERFNPNAMTAAHKTLPLGTRIKVTNPSNGKTVVVRINDRGPYVSGRCLDLSKAAMEAIGGTSAGVITVKWDKL</sequence>
<evidence type="ECO:0000256" key="2">
    <source>
        <dbReference type="ARBA" id="ARBA00023239"/>
    </source>
</evidence>
<name>A0A7Z0IL71_9ACTN</name>
<feature type="region of interest" description="Disordered" evidence="6">
    <location>
        <begin position="247"/>
        <end position="328"/>
    </location>
</feature>
<dbReference type="RefSeq" id="WP_179445065.1">
    <property type="nucleotide sequence ID" value="NZ_JACBZS010000001.1"/>
</dbReference>
<dbReference type="NCBIfam" id="TIGR00413">
    <property type="entry name" value="rlpA"/>
    <property type="match status" value="1"/>
</dbReference>
<dbReference type="AlphaFoldDB" id="A0A7Z0IL71"/>
<evidence type="ECO:0000313" key="8">
    <source>
        <dbReference type="EMBL" id="NYI71212.1"/>
    </source>
</evidence>
<dbReference type="InterPro" id="IPR009009">
    <property type="entry name" value="RlpA-like_DPBB"/>
</dbReference>
<dbReference type="PANTHER" id="PTHR34183">
    <property type="entry name" value="ENDOLYTIC PEPTIDOGLYCAN TRANSGLYCOSYLASE RLPA"/>
    <property type="match status" value="1"/>
</dbReference>
<dbReference type="EMBL" id="JACBZS010000001">
    <property type="protein sequence ID" value="NYI71212.1"/>
    <property type="molecule type" value="Genomic_DNA"/>
</dbReference>
<evidence type="ECO:0000256" key="3">
    <source>
        <dbReference type="ARBA" id="ARBA00023316"/>
    </source>
</evidence>
<evidence type="ECO:0000256" key="6">
    <source>
        <dbReference type="SAM" id="MobiDB-lite"/>
    </source>
</evidence>
<dbReference type="Pfam" id="PF03990">
    <property type="entry name" value="DUF348"/>
    <property type="match status" value="3"/>
</dbReference>